<name>A0ABQ9VZG2_SAGOE</name>
<gene>
    <name evidence="2" type="ORF">P7K49_009048</name>
</gene>
<evidence type="ECO:0000256" key="1">
    <source>
        <dbReference type="SAM" id="MobiDB-lite"/>
    </source>
</evidence>
<feature type="non-terminal residue" evidence="2">
    <location>
        <position position="64"/>
    </location>
</feature>
<feature type="non-terminal residue" evidence="2">
    <location>
        <position position="1"/>
    </location>
</feature>
<dbReference type="EMBL" id="JASSZA010000004">
    <property type="protein sequence ID" value="KAK2114782.1"/>
    <property type="molecule type" value="Genomic_DNA"/>
</dbReference>
<proteinExistence type="predicted"/>
<protein>
    <submittedName>
        <fullName evidence="2">Uncharacterized protein</fullName>
    </submittedName>
</protein>
<organism evidence="2 3">
    <name type="scientific">Saguinus oedipus</name>
    <name type="common">Cotton-top tamarin</name>
    <name type="synonym">Oedipomidas oedipus</name>
    <dbReference type="NCBI Taxonomy" id="9490"/>
    <lineage>
        <taxon>Eukaryota</taxon>
        <taxon>Metazoa</taxon>
        <taxon>Chordata</taxon>
        <taxon>Craniata</taxon>
        <taxon>Vertebrata</taxon>
        <taxon>Euteleostomi</taxon>
        <taxon>Mammalia</taxon>
        <taxon>Eutheria</taxon>
        <taxon>Euarchontoglires</taxon>
        <taxon>Primates</taxon>
        <taxon>Haplorrhini</taxon>
        <taxon>Platyrrhini</taxon>
        <taxon>Cebidae</taxon>
        <taxon>Callitrichinae</taxon>
        <taxon>Saguinus</taxon>
    </lineage>
</organism>
<sequence>LSQPHHSLVPAPPPPCPSPTPALSQPHPCLVPAPPPLVWAGGRSGQAALGLLMTLTMQNQLPRK</sequence>
<evidence type="ECO:0000313" key="3">
    <source>
        <dbReference type="Proteomes" id="UP001266305"/>
    </source>
</evidence>
<accession>A0ABQ9VZG2</accession>
<evidence type="ECO:0000313" key="2">
    <source>
        <dbReference type="EMBL" id="KAK2114782.1"/>
    </source>
</evidence>
<dbReference type="Proteomes" id="UP001266305">
    <property type="component" value="Unassembled WGS sequence"/>
</dbReference>
<reference evidence="2 3" key="1">
    <citation type="submission" date="2023-05" db="EMBL/GenBank/DDBJ databases">
        <title>B98-5 Cell Line De Novo Hybrid Assembly: An Optical Mapping Approach.</title>
        <authorList>
            <person name="Kananen K."/>
            <person name="Auerbach J.A."/>
            <person name="Kautto E."/>
            <person name="Blachly J.S."/>
        </authorList>
    </citation>
    <scope>NUCLEOTIDE SEQUENCE [LARGE SCALE GENOMIC DNA]</scope>
    <source>
        <strain evidence="2">B95-8</strain>
        <tissue evidence="2">Cell line</tissue>
    </source>
</reference>
<keyword evidence="3" id="KW-1185">Reference proteome</keyword>
<feature type="region of interest" description="Disordered" evidence="1">
    <location>
        <begin position="1"/>
        <end position="27"/>
    </location>
</feature>
<comment type="caution">
    <text evidence="2">The sequence shown here is derived from an EMBL/GenBank/DDBJ whole genome shotgun (WGS) entry which is preliminary data.</text>
</comment>
<feature type="compositionally biased region" description="Pro residues" evidence="1">
    <location>
        <begin position="10"/>
        <end position="20"/>
    </location>
</feature>